<feature type="transmembrane region" description="Helical" evidence="1">
    <location>
        <begin position="55"/>
        <end position="73"/>
    </location>
</feature>
<accession>A0ABP3TZE7</accession>
<keyword evidence="1" id="KW-0812">Transmembrane</keyword>
<name>A0ABP3TZE7_9GAMM</name>
<feature type="transmembrane region" description="Helical" evidence="1">
    <location>
        <begin position="12"/>
        <end position="34"/>
    </location>
</feature>
<protein>
    <recommendedName>
        <fullName evidence="4">MAPEG family protein</fullName>
    </recommendedName>
</protein>
<reference evidence="3" key="1">
    <citation type="journal article" date="2019" name="Int. J. Syst. Evol. Microbiol.">
        <title>The Global Catalogue of Microorganisms (GCM) 10K type strain sequencing project: providing services to taxonomists for standard genome sequencing and annotation.</title>
        <authorList>
            <consortium name="The Broad Institute Genomics Platform"/>
            <consortium name="The Broad Institute Genome Sequencing Center for Infectious Disease"/>
            <person name="Wu L."/>
            <person name="Ma J."/>
        </authorList>
    </citation>
    <scope>NUCLEOTIDE SEQUENCE [LARGE SCALE GENOMIC DNA]</scope>
    <source>
        <strain evidence="3">JCM 15421</strain>
    </source>
</reference>
<dbReference type="EMBL" id="BAAAEU010000024">
    <property type="protein sequence ID" value="GAA0719875.1"/>
    <property type="molecule type" value="Genomic_DNA"/>
</dbReference>
<organism evidence="2 3">
    <name type="scientific">Dokdonella soli</name>
    <dbReference type="NCBI Taxonomy" id="529810"/>
    <lineage>
        <taxon>Bacteria</taxon>
        <taxon>Pseudomonadati</taxon>
        <taxon>Pseudomonadota</taxon>
        <taxon>Gammaproteobacteria</taxon>
        <taxon>Lysobacterales</taxon>
        <taxon>Rhodanobacteraceae</taxon>
        <taxon>Dokdonella</taxon>
    </lineage>
</organism>
<proteinExistence type="predicted"/>
<evidence type="ECO:0008006" key="4">
    <source>
        <dbReference type="Google" id="ProtNLM"/>
    </source>
</evidence>
<dbReference type="RefSeq" id="WP_343792346.1">
    <property type="nucleotide sequence ID" value="NZ_BAAAEU010000024.1"/>
</dbReference>
<sequence length="81" mass="8942">MLSEAIDAVAAALKAVFIAFVWNIVLFNLGRYALLLMTAGRYPHGRLLDAHVNRICAAGFAVLVMAWSMLALYNNLHTEHV</sequence>
<gene>
    <name evidence="2" type="ORF">GCM10009105_28770</name>
</gene>
<evidence type="ECO:0000313" key="2">
    <source>
        <dbReference type="EMBL" id="GAA0719875.1"/>
    </source>
</evidence>
<keyword evidence="3" id="KW-1185">Reference proteome</keyword>
<dbReference type="Proteomes" id="UP001501523">
    <property type="component" value="Unassembled WGS sequence"/>
</dbReference>
<keyword evidence="1" id="KW-1133">Transmembrane helix</keyword>
<comment type="caution">
    <text evidence="2">The sequence shown here is derived from an EMBL/GenBank/DDBJ whole genome shotgun (WGS) entry which is preliminary data.</text>
</comment>
<evidence type="ECO:0000313" key="3">
    <source>
        <dbReference type="Proteomes" id="UP001501523"/>
    </source>
</evidence>
<evidence type="ECO:0000256" key="1">
    <source>
        <dbReference type="SAM" id="Phobius"/>
    </source>
</evidence>
<keyword evidence="1" id="KW-0472">Membrane</keyword>